<keyword evidence="3" id="KW-1185">Reference proteome</keyword>
<dbReference type="Gene3D" id="1.50.10.20">
    <property type="match status" value="2"/>
</dbReference>
<evidence type="ECO:0008006" key="4">
    <source>
        <dbReference type="Google" id="ProtNLM"/>
    </source>
</evidence>
<evidence type="ECO:0000256" key="1">
    <source>
        <dbReference type="SAM" id="MobiDB-lite"/>
    </source>
</evidence>
<dbReference type="Proteomes" id="UP000318081">
    <property type="component" value="Chromosome"/>
</dbReference>
<feature type="region of interest" description="Disordered" evidence="1">
    <location>
        <begin position="59"/>
        <end position="87"/>
    </location>
</feature>
<dbReference type="InterPro" id="IPR008930">
    <property type="entry name" value="Terpenoid_cyclase/PrenylTrfase"/>
</dbReference>
<sequence>MMPRNRKTEFNVASAIDVSTSPCCDRPFFRTKSGEMGAMMRRLRTSASEKGEVVDCPDAGANRLIPADHQPASASRRDHDPSTPLPRLRRRDLFALAGALTGLLATPAWSDEPPSIDNLYVDDELDQACDRAIEFLLRNQRSTGAITDRGHELALTSLAIMALAAIGTEPAEPTRRGRAMRAALDFVLRPDHQNDSGYFGAYDGSRMYGHGIVTLMLTEMLGMGATPKQNELIHERLERALRLILSSQAVRKERKLEGGWRYSPQSRDSDLSVSIWQLMALRSAKNDQMNVPAEAIDKALDYLRNSFTGRRTATGVGEGGFSYTPGQSRPSFTMTAAGLLAMQVCGQYDAPEVAAAADWLFSHRPKTNERYLFYGLYYYAQGMHQVGGKYADESGRVVSSLLLPRQRSDGSWMSPGGEERNVGLVYSTSLALLSLSVRYHYLPIYQR</sequence>
<protein>
    <recommendedName>
        <fullName evidence="4">Prenyltransferase and squalene oxidase repeat protein</fullName>
    </recommendedName>
</protein>
<accession>A0ABX5XIW5</accession>
<evidence type="ECO:0000313" key="2">
    <source>
        <dbReference type="EMBL" id="QDV81814.1"/>
    </source>
</evidence>
<gene>
    <name evidence="2" type="ORF">TBK1r_07360</name>
</gene>
<name>A0ABX5XIW5_9BACT</name>
<reference evidence="2 3" key="1">
    <citation type="submission" date="2019-02" db="EMBL/GenBank/DDBJ databases">
        <title>Deep-cultivation of Planctomycetes and their phenomic and genomic characterization uncovers novel biology.</title>
        <authorList>
            <person name="Wiegand S."/>
            <person name="Jogler M."/>
            <person name="Boedeker C."/>
            <person name="Pinto D."/>
            <person name="Vollmers J."/>
            <person name="Rivas-Marin E."/>
            <person name="Kohn T."/>
            <person name="Peeters S.H."/>
            <person name="Heuer A."/>
            <person name="Rast P."/>
            <person name="Oberbeckmann S."/>
            <person name="Bunk B."/>
            <person name="Jeske O."/>
            <person name="Meyerdierks A."/>
            <person name="Storesund J.E."/>
            <person name="Kallscheuer N."/>
            <person name="Luecker S."/>
            <person name="Lage O.M."/>
            <person name="Pohl T."/>
            <person name="Merkel B.J."/>
            <person name="Hornburger P."/>
            <person name="Mueller R.-W."/>
            <person name="Bruemmer F."/>
            <person name="Labrenz M."/>
            <person name="Spormann A.M."/>
            <person name="Op den Camp H."/>
            <person name="Overmann J."/>
            <person name="Amann R."/>
            <person name="Jetten M.S.M."/>
            <person name="Mascher T."/>
            <person name="Medema M.H."/>
            <person name="Devos D.P."/>
            <person name="Kaster A.-K."/>
            <person name="Ovreas L."/>
            <person name="Rohde M."/>
            <person name="Galperin M.Y."/>
            <person name="Jogler C."/>
        </authorList>
    </citation>
    <scope>NUCLEOTIDE SEQUENCE [LARGE SCALE GENOMIC DNA]</scope>
    <source>
        <strain evidence="2 3">TBK1r</strain>
    </source>
</reference>
<dbReference type="CDD" id="cd00688">
    <property type="entry name" value="ISOPREN_C2_like"/>
    <property type="match status" value="1"/>
</dbReference>
<evidence type="ECO:0000313" key="3">
    <source>
        <dbReference type="Proteomes" id="UP000318081"/>
    </source>
</evidence>
<dbReference type="SUPFAM" id="SSF48239">
    <property type="entry name" value="Terpenoid cyclases/Protein prenyltransferases"/>
    <property type="match status" value="1"/>
</dbReference>
<proteinExistence type="predicted"/>
<dbReference type="EMBL" id="CP036432">
    <property type="protein sequence ID" value="QDV81814.1"/>
    <property type="molecule type" value="Genomic_DNA"/>
</dbReference>
<organism evidence="2 3">
    <name type="scientific">Stieleria magnilauensis</name>
    <dbReference type="NCBI Taxonomy" id="2527963"/>
    <lineage>
        <taxon>Bacteria</taxon>
        <taxon>Pseudomonadati</taxon>
        <taxon>Planctomycetota</taxon>
        <taxon>Planctomycetia</taxon>
        <taxon>Pirellulales</taxon>
        <taxon>Pirellulaceae</taxon>
        <taxon>Stieleria</taxon>
    </lineage>
</organism>